<evidence type="ECO:0000313" key="1">
    <source>
        <dbReference type="EMBL" id="AXB46993.1"/>
    </source>
</evidence>
<dbReference type="Proteomes" id="UP000250434">
    <property type="component" value="Chromosome"/>
</dbReference>
<dbReference type="EMBL" id="CP015163">
    <property type="protein sequence ID" value="AXB46993.1"/>
    <property type="molecule type" value="Genomic_DNA"/>
</dbReference>
<evidence type="ECO:0000313" key="2">
    <source>
        <dbReference type="Proteomes" id="UP000250434"/>
    </source>
</evidence>
<reference evidence="1 2" key="1">
    <citation type="submission" date="2016-04" db="EMBL/GenBank/DDBJ databases">
        <title>Complete genome sequence and analysis of deep-sea sediment isolate, Amycolatopsis sp. WP1.</title>
        <authorList>
            <person name="Wang H."/>
            <person name="Chen S."/>
            <person name="Wu Q."/>
        </authorList>
    </citation>
    <scope>NUCLEOTIDE SEQUENCE [LARGE SCALE GENOMIC DNA]</scope>
    <source>
        <strain evidence="1 2">WP1</strain>
    </source>
</reference>
<dbReference type="RefSeq" id="WP_113696051.1">
    <property type="nucleotide sequence ID" value="NZ_CP015163.1"/>
</dbReference>
<accession>A0A344LG19</accession>
<proteinExistence type="predicted"/>
<dbReference type="OrthoDB" id="3848913at2"/>
<protein>
    <submittedName>
        <fullName evidence="1">Uncharacterized protein</fullName>
    </submittedName>
</protein>
<name>A0A344LG19_9PSEU</name>
<sequence length="581" mass="65197">MLLHGKPGSGRQSAAKMLLYGLNRRAVFRELPDRAEEGEALLDDDQVEAGDRFLLDLTASDQSAFAGAQQLIVSMMPTIADRRAHLVVVLPDVPVQTLVPELRGFVVEIGRPDGPTALVKHLRAEGIRGCTEEVRPGVRQKLDGDSLEQLATLVGLVKQARERSLEKDFTYWLTAAIDTWLRRDQDVAAAVKEADGTARATLLAVAMLHGSHADVVHRATAGILRRTEHPEPDEPLLARTAFGHRLEEVRAELSDDRSVRFKDLAKDDAVLRFFWDNYPDLRTKLTGWADELVRSSIPPADQAAVAHKLALQCLRTDRAGDVTRLAESWSTTLPDPAPVAALLQPGLTDERWARRARQQIYDWTGKATLPDSLAQLLIPLCLEKIATHYPEQALVRIHRLARTHRNENVFQAARNALILLCEADGRLFRRLLARLRHYPVEKRWGRDFVIFLQVADPRLLVRDDQRTQPFIADRGIAGELTSLWADVLTRRHPRDWPDYARAWLRAAGPDDIGARLTDVLACAATRVDGGSSRLFVLARDWVREQQPDRRSAVATYTRFVEQIDRAQNFNPTAEYPTGAVK</sequence>
<dbReference type="KEGG" id="aab:A4R43_34865"/>
<gene>
    <name evidence="1" type="ORF">A4R43_34865</name>
</gene>
<dbReference type="AlphaFoldDB" id="A0A344LG19"/>
<keyword evidence="2" id="KW-1185">Reference proteome</keyword>
<organism evidence="1 2">
    <name type="scientific">Amycolatopsis albispora</name>
    <dbReference type="NCBI Taxonomy" id="1804986"/>
    <lineage>
        <taxon>Bacteria</taxon>
        <taxon>Bacillati</taxon>
        <taxon>Actinomycetota</taxon>
        <taxon>Actinomycetes</taxon>
        <taxon>Pseudonocardiales</taxon>
        <taxon>Pseudonocardiaceae</taxon>
        <taxon>Amycolatopsis</taxon>
    </lineage>
</organism>